<comment type="caution">
    <text evidence="2">The sequence shown here is derived from an EMBL/GenBank/DDBJ whole genome shotgun (WGS) entry which is preliminary data.</text>
</comment>
<keyword evidence="1" id="KW-0175">Coiled coil</keyword>
<dbReference type="AlphaFoldDB" id="A0A9N9ILG4"/>
<gene>
    <name evidence="2" type="ORF">RFULGI_LOCUS12834</name>
</gene>
<keyword evidence="3" id="KW-1185">Reference proteome</keyword>
<sequence length="171" mass="20240">NKELNEKLEKCIQERKPLEEANAKMQKALKKCDEYYTALDKKANIILDNFIVQYESTSDLEIKINKIGAVKNENLQNIDEKCKKLTEENEKLIKENKELTEKNDELVYFVYKKQNKYQQMNKEMTELFENLDKKIDNSLIILKINFIFSDSNINKINKIVLASENLKKIQQ</sequence>
<feature type="non-terminal residue" evidence="2">
    <location>
        <position position="1"/>
    </location>
</feature>
<dbReference type="EMBL" id="CAJVPZ010031994">
    <property type="protein sequence ID" value="CAG8740687.1"/>
    <property type="molecule type" value="Genomic_DNA"/>
</dbReference>
<protein>
    <submittedName>
        <fullName evidence="2">2642_t:CDS:1</fullName>
    </submittedName>
</protein>
<dbReference type="OrthoDB" id="10583914at2759"/>
<evidence type="ECO:0000313" key="2">
    <source>
        <dbReference type="EMBL" id="CAG8740687.1"/>
    </source>
</evidence>
<feature type="coiled-coil region" evidence="1">
    <location>
        <begin position="1"/>
        <end position="38"/>
    </location>
</feature>
<accession>A0A9N9ILG4</accession>
<evidence type="ECO:0000313" key="3">
    <source>
        <dbReference type="Proteomes" id="UP000789396"/>
    </source>
</evidence>
<evidence type="ECO:0000256" key="1">
    <source>
        <dbReference type="SAM" id="Coils"/>
    </source>
</evidence>
<proteinExistence type="predicted"/>
<reference evidence="2" key="1">
    <citation type="submission" date="2021-06" db="EMBL/GenBank/DDBJ databases">
        <authorList>
            <person name="Kallberg Y."/>
            <person name="Tangrot J."/>
            <person name="Rosling A."/>
        </authorList>
    </citation>
    <scope>NUCLEOTIDE SEQUENCE</scope>
    <source>
        <strain evidence="2">IN212</strain>
    </source>
</reference>
<dbReference type="Proteomes" id="UP000789396">
    <property type="component" value="Unassembled WGS sequence"/>
</dbReference>
<feature type="coiled-coil region" evidence="1">
    <location>
        <begin position="75"/>
        <end position="137"/>
    </location>
</feature>
<name>A0A9N9ILG4_9GLOM</name>
<organism evidence="2 3">
    <name type="scientific">Racocetra fulgida</name>
    <dbReference type="NCBI Taxonomy" id="60492"/>
    <lineage>
        <taxon>Eukaryota</taxon>
        <taxon>Fungi</taxon>
        <taxon>Fungi incertae sedis</taxon>
        <taxon>Mucoromycota</taxon>
        <taxon>Glomeromycotina</taxon>
        <taxon>Glomeromycetes</taxon>
        <taxon>Diversisporales</taxon>
        <taxon>Gigasporaceae</taxon>
        <taxon>Racocetra</taxon>
    </lineage>
</organism>